<keyword evidence="5" id="KW-0418">Kinase</keyword>
<dbReference type="STRING" id="1963862.B4O97_11230"/>
<dbReference type="InterPro" id="IPR050736">
    <property type="entry name" value="Sensor_HK_Regulatory"/>
</dbReference>
<evidence type="ECO:0000256" key="8">
    <source>
        <dbReference type="SAM" id="Phobius"/>
    </source>
</evidence>
<keyword evidence="8" id="KW-0812">Transmembrane</keyword>
<dbReference type="InterPro" id="IPR005467">
    <property type="entry name" value="His_kinase_dom"/>
</dbReference>
<dbReference type="PANTHER" id="PTHR43711:SF31">
    <property type="entry name" value="HISTIDINE KINASE"/>
    <property type="match status" value="1"/>
</dbReference>
<dbReference type="OrthoDB" id="367227at2"/>
<dbReference type="Pfam" id="PF00512">
    <property type="entry name" value="HisKA"/>
    <property type="match status" value="1"/>
</dbReference>
<dbReference type="CDD" id="cd00082">
    <property type="entry name" value="HisKA"/>
    <property type="match status" value="1"/>
</dbReference>
<name>A0A1Y1RYM1_9SPIO</name>
<dbReference type="RefSeq" id="WP_083050886.1">
    <property type="nucleotide sequence ID" value="NZ_MWQY01000011.1"/>
</dbReference>
<evidence type="ECO:0000256" key="6">
    <source>
        <dbReference type="ARBA" id="ARBA00023012"/>
    </source>
</evidence>
<evidence type="ECO:0000256" key="1">
    <source>
        <dbReference type="ARBA" id="ARBA00000085"/>
    </source>
</evidence>
<dbReference type="AlphaFoldDB" id="A0A1Y1RYM1"/>
<dbReference type="InterPro" id="IPR033425">
    <property type="entry name" value="MASE3"/>
</dbReference>
<dbReference type="InterPro" id="IPR003594">
    <property type="entry name" value="HATPase_dom"/>
</dbReference>
<dbReference type="Gene3D" id="3.30.565.10">
    <property type="entry name" value="Histidine kinase-like ATPase, C-terminal domain"/>
    <property type="match status" value="1"/>
</dbReference>
<feature type="transmembrane region" description="Helical" evidence="8">
    <location>
        <begin position="42"/>
        <end position="59"/>
    </location>
</feature>
<feature type="transmembrane region" description="Helical" evidence="8">
    <location>
        <begin position="66"/>
        <end position="84"/>
    </location>
</feature>
<dbReference type="EMBL" id="MWQY01000011">
    <property type="protein sequence ID" value="ORC34902.1"/>
    <property type="molecule type" value="Genomic_DNA"/>
</dbReference>
<feature type="transmembrane region" description="Helical" evidence="8">
    <location>
        <begin position="198"/>
        <end position="218"/>
    </location>
</feature>
<feature type="transmembrane region" description="Helical" evidence="8">
    <location>
        <begin position="166"/>
        <end position="186"/>
    </location>
</feature>
<keyword evidence="11" id="KW-1185">Reference proteome</keyword>
<keyword evidence="4" id="KW-0808">Transferase</keyword>
<reference evidence="10 11" key="1">
    <citation type="submission" date="2017-03" db="EMBL/GenBank/DDBJ databases">
        <title>Draft Genome sequence of Marispirochaeta sp. strain JC444.</title>
        <authorList>
            <person name="Shivani Y."/>
            <person name="Subhash Y."/>
            <person name="Sasikala C."/>
            <person name="Ramana C."/>
        </authorList>
    </citation>
    <scope>NUCLEOTIDE SEQUENCE [LARGE SCALE GENOMIC DNA]</scope>
    <source>
        <strain evidence="10 11">JC444</strain>
    </source>
</reference>
<feature type="transmembrane region" description="Helical" evidence="8">
    <location>
        <begin position="12"/>
        <end position="36"/>
    </location>
</feature>
<evidence type="ECO:0000256" key="2">
    <source>
        <dbReference type="ARBA" id="ARBA00012438"/>
    </source>
</evidence>
<feature type="region of interest" description="Disordered" evidence="7">
    <location>
        <begin position="481"/>
        <end position="508"/>
    </location>
</feature>
<dbReference type="InterPro" id="IPR036890">
    <property type="entry name" value="HATPase_C_sf"/>
</dbReference>
<dbReference type="SUPFAM" id="SSF55874">
    <property type="entry name" value="ATPase domain of HSP90 chaperone/DNA topoisomerase II/histidine kinase"/>
    <property type="match status" value="1"/>
</dbReference>
<evidence type="ECO:0000256" key="4">
    <source>
        <dbReference type="ARBA" id="ARBA00022679"/>
    </source>
</evidence>
<dbReference type="SUPFAM" id="SSF47384">
    <property type="entry name" value="Homodimeric domain of signal transducing histidine kinase"/>
    <property type="match status" value="1"/>
</dbReference>
<dbReference type="CDD" id="cd00075">
    <property type="entry name" value="HATPase"/>
    <property type="match status" value="1"/>
</dbReference>
<proteinExistence type="predicted"/>
<dbReference type="PRINTS" id="PR00344">
    <property type="entry name" value="BCTRLSENSOR"/>
</dbReference>
<dbReference type="SMART" id="SM00388">
    <property type="entry name" value="HisKA"/>
    <property type="match status" value="1"/>
</dbReference>
<dbReference type="SMART" id="SM00387">
    <property type="entry name" value="HATPase_c"/>
    <property type="match status" value="1"/>
</dbReference>
<dbReference type="Pfam" id="PF17159">
    <property type="entry name" value="MASE3"/>
    <property type="match status" value="1"/>
</dbReference>
<dbReference type="Proteomes" id="UP000192343">
    <property type="component" value="Unassembled WGS sequence"/>
</dbReference>
<accession>A0A1Y1RYM1</accession>
<evidence type="ECO:0000259" key="9">
    <source>
        <dbReference type="PROSITE" id="PS50109"/>
    </source>
</evidence>
<evidence type="ECO:0000256" key="3">
    <source>
        <dbReference type="ARBA" id="ARBA00022553"/>
    </source>
</evidence>
<evidence type="ECO:0000313" key="11">
    <source>
        <dbReference type="Proteomes" id="UP000192343"/>
    </source>
</evidence>
<dbReference type="GO" id="GO:0000155">
    <property type="term" value="F:phosphorelay sensor kinase activity"/>
    <property type="evidence" value="ECO:0007669"/>
    <property type="project" value="InterPro"/>
</dbReference>
<keyword evidence="3" id="KW-0597">Phosphoprotein</keyword>
<dbReference type="InterPro" id="IPR003661">
    <property type="entry name" value="HisK_dim/P_dom"/>
</dbReference>
<comment type="caution">
    <text evidence="10">The sequence shown here is derived from an EMBL/GenBank/DDBJ whole genome shotgun (WGS) entry which is preliminary data.</text>
</comment>
<feature type="transmembrane region" description="Helical" evidence="8">
    <location>
        <begin position="135"/>
        <end position="154"/>
    </location>
</feature>
<dbReference type="PANTHER" id="PTHR43711">
    <property type="entry name" value="TWO-COMPONENT HISTIDINE KINASE"/>
    <property type="match status" value="1"/>
</dbReference>
<dbReference type="EC" id="2.7.13.3" evidence="2"/>
<dbReference type="Gene3D" id="1.10.287.130">
    <property type="match status" value="1"/>
</dbReference>
<keyword evidence="6" id="KW-0902">Two-component regulatory system</keyword>
<evidence type="ECO:0000256" key="7">
    <source>
        <dbReference type="SAM" id="MobiDB-lite"/>
    </source>
</evidence>
<protein>
    <recommendedName>
        <fullName evidence="2">histidine kinase</fullName>
        <ecNumber evidence="2">2.7.13.3</ecNumber>
    </recommendedName>
</protein>
<organism evidence="10 11">
    <name type="scientific">Marispirochaeta aestuarii</name>
    <dbReference type="NCBI Taxonomy" id="1963862"/>
    <lineage>
        <taxon>Bacteria</taxon>
        <taxon>Pseudomonadati</taxon>
        <taxon>Spirochaetota</taxon>
        <taxon>Spirochaetia</taxon>
        <taxon>Spirochaetales</taxon>
        <taxon>Spirochaetaceae</taxon>
        <taxon>Marispirochaeta</taxon>
    </lineage>
</organism>
<keyword evidence="8" id="KW-1133">Transmembrane helix</keyword>
<dbReference type="Pfam" id="PF02518">
    <property type="entry name" value="HATPase_c"/>
    <property type="match status" value="1"/>
</dbReference>
<dbReference type="InterPro" id="IPR036097">
    <property type="entry name" value="HisK_dim/P_sf"/>
</dbReference>
<evidence type="ECO:0000256" key="5">
    <source>
        <dbReference type="ARBA" id="ARBA00022777"/>
    </source>
</evidence>
<sequence length="508" mass="57204">MRSVQKERKGQFLSIILPLVLLTSLYFTSFYNYLLFHSLSELFSIIIACGVFMIAWNARDLMETPVLVHLGVAYLFIAFLDTMHTLSYTGMGIFTDYSYHANQLWIAARYTEALSLLGFVLFITTKQRNYRPTFIGYLAVTTLIMISIFPTNIFPVCFIEGSGQTLFKIVSEYVIVAILFVTLLVFRSRRGLFPPGLFRFFYWSIAATIGSEFAFTLYTDNYGLLNMLGHYLKILSFYLIYRSLVSEGIRNPIKLFYSELEKTARDLDEANKTKNKLFTIIAHDLKNAFNSTIGITNLMLSNTHRGASTDEENRELIGMINVSAKSTYDLLENLLAWSQAESGRLIVRTEPVDIIELCRSVHAYAHTSAKAKEINLRLETDEDRLQVMADSNMIYTVLRNLVDNAIKYTRRGGSVSISLRANRSLARIEITDSGIGMSSEEIRGLYSPDKNPSRPGTEDEKGTGLGLQLARDFLKKNGSALEISSAPGNGTRMGFSLPRAPEQVSGLL</sequence>
<keyword evidence="8" id="KW-0472">Membrane</keyword>
<feature type="region of interest" description="Disordered" evidence="7">
    <location>
        <begin position="441"/>
        <end position="463"/>
    </location>
</feature>
<gene>
    <name evidence="10" type="ORF">B4O97_11230</name>
</gene>
<dbReference type="PROSITE" id="PS50109">
    <property type="entry name" value="HIS_KIN"/>
    <property type="match status" value="1"/>
</dbReference>
<comment type="catalytic activity">
    <reaction evidence="1">
        <text>ATP + protein L-histidine = ADP + protein N-phospho-L-histidine.</text>
        <dbReference type="EC" id="2.7.13.3"/>
    </reaction>
</comment>
<feature type="domain" description="Histidine kinase" evidence="9">
    <location>
        <begin position="280"/>
        <end position="501"/>
    </location>
</feature>
<feature type="transmembrane region" description="Helical" evidence="8">
    <location>
        <begin position="104"/>
        <end position="123"/>
    </location>
</feature>
<evidence type="ECO:0000313" key="10">
    <source>
        <dbReference type="EMBL" id="ORC34902.1"/>
    </source>
</evidence>
<dbReference type="InterPro" id="IPR004358">
    <property type="entry name" value="Sig_transdc_His_kin-like_C"/>
</dbReference>